<dbReference type="InterPro" id="IPR020471">
    <property type="entry name" value="AKR"/>
</dbReference>
<evidence type="ECO:0000256" key="1">
    <source>
        <dbReference type="ARBA" id="ARBA00022857"/>
    </source>
</evidence>
<evidence type="ECO:0000256" key="3">
    <source>
        <dbReference type="ARBA" id="ARBA00038157"/>
    </source>
</evidence>
<dbReference type="Proteomes" id="UP000321337">
    <property type="component" value="Unassembled WGS sequence"/>
</dbReference>
<accession>A0A512L5H1</accession>
<name>A0A512L5H1_9PROT</name>
<dbReference type="OrthoDB" id="5488419at2"/>
<keyword evidence="7" id="KW-1185">Reference proteome</keyword>
<dbReference type="Gene3D" id="3.20.20.100">
    <property type="entry name" value="NADP-dependent oxidoreductase domain"/>
    <property type="match status" value="1"/>
</dbReference>
<evidence type="ECO:0000259" key="5">
    <source>
        <dbReference type="Pfam" id="PF00248"/>
    </source>
</evidence>
<dbReference type="InterPro" id="IPR023210">
    <property type="entry name" value="NADP_OxRdtase_dom"/>
</dbReference>
<dbReference type="InterPro" id="IPR050523">
    <property type="entry name" value="AKR_Detox_Biosynth"/>
</dbReference>
<dbReference type="PANTHER" id="PTHR43364">
    <property type="entry name" value="NADH-SPECIFIC METHYLGLYOXAL REDUCTASE-RELATED"/>
    <property type="match status" value="1"/>
</dbReference>
<comment type="similarity">
    <text evidence="3">Belongs to the aldo/keto reductase family. Aldo/keto reductase 2 subfamily.</text>
</comment>
<keyword evidence="2" id="KW-0560">Oxidoreductase</keyword>
<dbReference type="InterPro" id="IPR036812">
    <property type="entry name" value="NAD(P)_OxRdtase_dom_sf"/>
</dbReference>
<dbReference type="GO" id="GO:0016491">
    <property type="term" value="F:oxidoreductase activity"/>
    <property type="evidence" value="ECO:0007669"/>
    <property type="project" value="UniProtKB-KW"/>
</dbReference>
<proteinExistence type="inferred from homology"/>
<keyword evidence="1" id="KW-0521">NADP</keyword>
<evidence type="ECO:0000256" key="2">
    <source>
        <dbReference type="ARBA" id="ARBA00023002"/>
    </source>
</evidence>
<feature type="domain" description="NADP-dependent oxidoreductase" evidence="5">
    <location>
        <begin position="15"/>
        <end position="332"/>
    </location>
</feature>
<comment type="caution">
    <text evidence="6">The sequence shown here is derived from an EMBL/GenBank/DDBJ whole genome shotgun (WGS) entry which is preliminary data.</text>
</comment>
<sequence>MKYRQLGSSDLRVSEIALGTMTFGEQNSPEDAVRQLDYAVARGVNFIDVAEMYPVPPRAETQGRTEDYVGRWLGKQSRDKLIVATKITGPGRGLEWIRGGPRITSKQIKMAIDSSLTRLKTDYIDLYQIHWPDRNVPTFGQSEYDPGKERDATPIVEQLGAFADLIQAGKIRHVGLSNETPWGVCQFTRAAETAGLPRVVSIQNAYNLINRVFEYGLAETCHREQLGLLAYSPLGFGTLTGKYIGGADAGRMTRFPGFGQRYDKPMVPEAVAAYVALAKQANLHPAALALAFVRSRWFVTSTIIGATTMAQLQQNLDSVEVEVNADLFGKIQANHTHYPNPAP</sequence>
<dbReference type="Pfam" id="PF00248">
    <property type="entry name" value="Aldo_ket_red"/>
    <property type="match status" value="1"/>
</dbReference>
<gene>
    <name evidence="6" type="ORF">TPL01_08400</name>
</gene>
<dbReference type="EMBL" id="BKAD01000008">
    <property type="protein sequence ID" value="GEP29702.1"/>
    <property type="molecule type" value="Genomic_DNA"/>
</dbReference>
<dbReference type="AlphaFoldDB" id="A0A512L5H1"/>
<dbReference type="FunFam" id="3.20.20.100:FF:000005">
    <property type="entry name" value="NADP(H)-dependent aldo-keto reductase"/>
    <property type="match status" value="1"/>
</dbReference>
<organism evidence="6 7">
    <name type="scientific">Sulfuriferula plumbiphila</name>
    <dbReference type="NCBI Taxonomy" id="171865"/>
    <lineage>
        <taxon>Bacteria</taxon>
        <taxon>Pseudomonadati</taxon>
        <taxon>Pseudomonadota</taxon>
        <taxon>Betaproteobacteria</taxon>
        <taxon>Nitrosomonadales</taxon>
        <taxon>Sulfuricellaceae</taxon>
        <taxon>Sulfuriferula</taxon>
    </lineage>
</organism>
<dbReference type="PANTHER" id="PTHR43364:SF17">
    <property type="entry name" value="ALDO KETO REDUCTASE"/>
    <property type="match status" value="1"/>
</dbReference>
<reference evidence="6 7" key="1">
    <citation type="submission" date="2019-07" db="EMBL/GenBank/DDBJ databases">
        <title>Whole genome shotgun sequence of Thiobacillus plumbophilus NBRC 107929.</title>
        <authorList>
            <person name="Hosoyama A."/>
            <person name="Uohara A."/>
            <person name="Ohji S."/>
            <person name="Ichikawa N."/>
        </authorList>
    </citation>
    <scope>NUCLEOTIDE SEQUENCE [LARGE SCALE GENOMIC DNA]</scope>
    <source>
        <strain evidence="6 7">NBRC 107929</strain>
    </source>
</reference>
<evidence type="ECO:0000313" key="7">
    <source>
        <dbReference type="Proteomes" id="UP000321337"/>
    </source>
</evidence>
<protein>
    <recommendedName>
        <fullName evidence="4">Protein tas</fullName>
    </recommendedName>
</protein>
<dbReference type="RefSeq" id="WP_147071096.1">
    <property type="nucleotide sequence ID" value="NZ_AP021884.1"/>
</dbReference>
<evidence type="ECO:0000313" key="6">
    <source>
        <dbReference type="EMBL" id="GEP29702.1"/>
    </source>
</evidence>
<dbReference type="CDD" id="cd19094">
    <property type="entry name" value="AKR_Tas-like"/>
    <property type="match status" value="1"/>
</dbReference>
<dbReference type="SUPFAM" id="SSF51430">
    <property type="entry name" value="NAD(P)-linked oxidoreductase"/>
    <property type="match status" value="1"/>
</dbReference>
<dbReference type="PRINTS" id="PR00069">
    <property type="entry name" value="ALDKETRDTASE"/>
</dbReference>
<evidence type="ECO:0000256" key="4">
    <source>
        <dbReference type="ARBA" id="ARBA00070119"/>
    </source>
</evidence>